<sequence length="48" mass="5633">MTYRLLELMGSPETIKEAHDIAEEENVLGVWTDTLDEDEVFDHVYQSY</sequence>
<dbReference type="RefSeq" id="WP_265788185.1">
    <property type="nucleotide sequence ID" value="NZ_BAABRS010000001.1"/>
</dbReference>
<keyword evidence="2" id="KW-1185">Reference proteome</keyword>
<organism evidence="1 2">
    <name type="scientific">Fodinibius salicampi</name>
    <dbReference type="NCBI Taxonomy" id="1920655"/>
    <lineage>
        <taxon>Bacteria</taxon>
        <taxon>Pseudomonadati</taxon>
        <taxon>Balneolota</taxon>
        <taxon>Balneolia</taxon>
        <taxon>Balneolales</taxon>
        <taxon>Balneolaceae</taxon>
        <taxon>Fodinibius</taxon>
    </lineage>
</organism>
<evidence type="ECO:0000313" key="1">
    <source>
        <dbReference type="EMBL" id="MCW9712318.1"/>
    </source>
</evidence>
<evidence type="ECO:0000313" key="2">
    <source>
        <dbReference type="Proteomes" id="UP001207337"/>
    </source>
</evidence>
<dbReference type="Proteomes" id="UP001207337">
    <property type="component" value="Unassembled WGS sequence"/>
</dbReference>
<name>A0ABT3PWX3_9BACT</name>
<comment type="caution">
    <text evidence="1">The sequence shown here is derived from an EMBL/GenBank/DDBJ whole genome shotgun (WGS) entry which is preliminary data.</text>
</comment>
<dbReference type="EMBL" id="JAJNDC010000001">
    <property type="protein sequence ID" value="MCW9712318.1"/>
    <property type="molecule type" value="Genomic_DNA"/>
</dbReference>
<accession>A0ABT3PWX3</accession>
<gene>
    <name evidence="1" type="ORF">LQ318_05300</name>
</gene>
<protein>
    <submittedName>
        <fullName evidence="1">Uncharacterized protein</fullName>
    </submittedName>
</protein>
<reference evidence="1 2" key="1">
    <citation type="submission" date="2021-11" db="EMBL/GenBank/DDBJ databases">
        <title>Aliifidinibius sp. nov., a new bacterium isolated from saline soil.</title>
        <authorList>
            <person name="Galisteo C."/>
            <person name="De La Haba R."/>
            <person name="Sanchez-Porro C."/>
            <person name="Ventosa A."/>
        </authorList>
    </citation>
    <scope>NUCLEOTIDE SEQUENCE [LARGE SCALE GENOMIC DNA]</scope>
    <source>
        <strain evidence="1 2">KACC 190600</strain>
    </source>
</reference>
<proteinExistence type="predicted"/>